<evidence type="ECO:0000313" key="3">
    <source>
        <dbReference type="Proteomes" id="UP000008207"/>
    </source>
</evidence>
<dbReference type="OrthoDB" id="9956469at2"/>
<dbReference type="Proteomes" id="UP000008207">
    <property type="component" value="Chromosome"/>
</dbReference>
<feature type="transmembrane region" description="Helical" evidence="1">
    <location>
        <begin position="38"/>
        <end position="55"/>
    </location>
</feature>
<name>B8ICI2_METNO</name>
<keyword evidence="1" id="KW-1133">Transmembrane helix</keyword>
<evidence type="ECO:0000313" key="2">
    <source>
        <dbReference type="EMBL" id="ACL55570.1"/>
    </source>
</evidence>
<dbReference type="KEGG" id="mno:Mnod_0530"/>
<protein>
    <submittedName>
        <fullName evidence="2">Uncharacterized protein</fullName>
    </submittedName>
</protein>
<dbReference type="HOGENOM" id="CLU_1608917_0_0_5"/>
<evidence type="ECO:0000256" key="1">
    <source>
        <dbReference type="SAM" id="Phobius"/>
    </source>
</evidence>
<dbReference type="EMBL" id="CP001349">
    <property type="protein sequence ID" value="ACL55570.1"/>
    <property type="molecule type" value="Genomic_DNA"/>
</dbReference>
<keyword evidence="3" id="KW-1185">Reference proteome</keyword>
<dbReference type="RefSeq" id="WP_015927280.1">
    <property type="nucleotide sequence ID" value="NC_011894.1"/>
</dbReference>
<organism evidence="2 3">
    <name type="scientific">Methylobacterium nodulans (strain LMG 21967 / CNCM I-2342 / ORS 2060)</name>
    <dbReference type="NCBI Taxonomy" id="460265"/>
    <lineage>
        <taxon>Bacteria</taxon>
        <taxon>Pseudomonadati</taxon>
        <taxon>Pseudomonadota</taxon>
        <taxon>Alphaproteobacteria</taxon>
        <taxon>Hyphomicrobiales</taxon>
        <taxon>Methylobacteriaceae</taxon>
        <taxon>Methylobacterium</taxon>
    </lineage>
</organism>
<sequence>MTAPPVPAHPKQDKAALLAAFYGYLGGRIDSVARRSSLLMAFLASFLGFAMSPLMKRDAASVSEKVEFVLSHPSLLIGVAGMIILLWSDLARVRRADDLFSRIAFSDLDIGSLQDRYVGSQIDDLFRQMIANTRVVGEFLKRKIRLYNAGAILFAVSVSLYVIGL</sequence>
<keyword evidence="1" id="KW-0472">Membrane</keyword>
<proteinExistence type="predicted"/>
<feature type="transmembrane region" description="Helical" evidence="1">
    <location>
        <begin position="146"/>
        <end position="164"/>
    </location>
</feature>
<feature type="transmembrane region" description="Helical" evidence="1">
    <location>
        <begin position="75"/>
        <end position="93"/>
    </location>
</feature>
<dbReference type="AlphaFoldDB" id="B8ICI2"/>
<accession>B8ICI2</accession>
<reference evidence="2 3" key="1">
    <citation type="submission" date="2009-01" db="EMBL/GenBank/DDBJ databases">
        <title>Complete sequence of chromosome of Methylobacterium nodulans ORS 2060.</title>
        <authorList>
            <consortium name="US DOE Joint Genome Institute"/>
            <person name="Lucas S."/>
            <person name="Copeland A."/>
            <person name="Lapidus A."/>
            <person name="Glavina del Rio T."/>
            <person name="Dalin E."/>
            <person name="Tice H."/>
            <person name="Bruce D."/>
            <person name="Goodwin L."/>
            <person name="Pitluck S."/>
            <person name="Sims D."/>
            <person name="Brettin T."/>
            <person name="Detter J.C."/>
            <person name="Han C."/>
            <person name="Larimer F."/>
            <person name="Land M."/>
            <person name="Hauser L."/>
            <person name="Kyrpides N."/>
            <person name="Ivanova N."/>
            <person name="Marx C.J."/>
            <person name="Richardson P."/>
        </authorList>
    </citation>
    <scope>NUCLEOTIDE SEQUENCE [LARGE SCALE GENOMIC DNA]</scope>
    <source>
        <strain evidence="3">LMG 21967 / CNCM I-2342 / ORS 2060</strain>
    </source>
</reference>
<gene>
    <name evidence="2" type="ordered locus">Mnod_0530</name>
</gene>
<keyword evidence="1" id="KW-0812">Transmembrane</keyword>
<dbReference type="eggNOG" id="ENOG5032MME">
    <property type="taxonomic scope" value="Bacteria"/>
</dbReference>